<dbReference type="EnsemblMetazoa" id="Aqu2.1.33857_001">
    <property type="protein sequence ID" value="Aqu2.1.33857_001"/>
    <property type="gene ID" value="Aqu2.1.33857"/>
</dbReference>
<evidence type="ECO:0000313" key="2">
    <source>
        <dbReference type="EnsemblMetazoa" id="Aqu2.1.33857_001"/>
    </source>
</evidence>
<dbReference type="SUPFAM" id="SSF53098">
    <property type="entry name" value="Ribonuclease H-like"/>
    <property type="match status" value="1"/>
</dbReference>
<dbReference type="OrthoDB" id="2438421at2759"/>
<gene>
    <name evidence="2" type="primary">105312475</name>
</gene>
<reference evidence="3" key="1">
    <citation type="journal article" date="2010" name="Nature">
        <title>The Amphimedon queenslandica genome and the evolution of animal complexity.</title>
        <authorList>
            <person name="Srivastava M."/>
            <person name="Simakov O."/>
            <person name="Chapman J."/>
            <person name="Fahey B."/>
            <person name="Gauthier M.E."/>
            <person name="Mitros T."/>
            <person name="Richards G.S."/>
            <person name="Conaco C."/>
            <person name="Dacre M."/>
            <person name="Hellsten U."/>
            <person name="Larroux C."/>
            <person name="Putnam N.H."/>
            <person name="Stanke M."/>
            <person name="Adamska M."/>
            <person name="Darling A."/>
            <person name="Degnan S.M."/>
            <person name="Oakley T.H."/>
            <person name="Plachetzki D.C."/>
            <person name="Zhai Y."/>
            <person name="Adamski M."/>
            <person name="Calcino A."/>
            <person name="Cummins S.F."/>
            <person name="Goodstein D.M."/>
            <person name="Harris C."/>
            <person name="Jackson D.J."/>
            <person name="Leys S.P."/>
            <person name="Shu S."/>
            <person name="Woodcroft B.J."/>
            <person name="Vervoort M."/>
            <person name="Kosik K.S."/>
            <person name="Manning G."/>
            <person name="Degnan B.M."/>
            <person name="Rokhsar D.S."/>
        </authorList>
    </citation>
    <scope>NUCLEOTIDE SEQUENCE [LARGE SCALE GENOMIC DNA]</scope>
</reference>
<dbReference type="eggNOG" id="KOG1121">
    <property type="taxonomic scope" value="Eukaryota"/>
</dbReference>
<name>A0A1X7V2R7_AMPQE</name>
<protein>
    <recommendedName>
        <fullName evidence="1">HAT C-terminal dimerisation domain-containing protein</fullName>
    </recommendedName>
</protein>
<organism evidence="2">
    <name type="scientific">Amphimedon queenslandica</name>
    <name type="common">Sponge</name>
    <dbReference type="NCBI Taxonomy" id="400682"/>
    <lineage>
        <taxon>Eukaryota</taxon>
        <taxon>Metazoa</taxon>
        <taxon>Porifera</taxon>
        <taxon>Demospongiae</taxon>
        <taxon>Heteroscleromorpha</taxon>
        <taxon>Haplosclerida</taxon>
        <taxon>Niphatidae</taxon>
        <taxon>Amphimedon</taxon>
    </lineage>
</organism>
<dbReference type="InterPro" id="IPR008906">
    <property type="entry name" value="HATC_C_dom"/>
</dbReference>
<dbReference type="PANTHER" id="PTHR46481">
    <property type="entry name" value="ZINC FINGER BED DOMAIN-CONTAINING PROTEIN 4"/>
    <property type="match status" value="1"/>
</dbReference>
<feature type="domain" description="HAT C-terminal dimerisation" evidence="1">
    <location>
        <begin position="276"/>
        <end position="356"/>
    </location>
</feature>
<dbReference type="GO" id="GO:0046983">
    <property type="term" value="F:protein dimerization activity"/>
    <property type="evidence" value="ECO:0007669"/>
    <property type="project" value="InterPro"/>
</dbReference>
<keyword evidence="3" id="KW-1185">Reference proteome</keyword>
<dbReference type="EnsemblMetazoa" id="XM_011405155.1">
    <property type="protein sequence ID" value="XP_011403457.1"/>
    <property type="gene ID" value="LOC105312475"/>
</dbReference>
<dbReference type="STRING" id="400682.A0A1X7V2R7"/>
<dbReference type="InParanoid" id="A0A1X7V2R7"/>
<sequence length="356" mass="40253">MIAAIGRTTWWHLPCFTHSLNLVVQTTIRNDDHLTHVQQKCKDTVSQFHRSVKSAEKQRDIQKQLSLPEHKLVQEVTTKWNSTYMYLMFQRIFEQKDVLTTALCLTDQNHLCLIDDKKSLISDSLSVLGTFLEPTVNILGNKYITTSLIIPLVNLQKAMISHNSIPLATKLLSELPHSFAPVEGAFITAVTTLLDPRFKKLPFSTAASSDHAVSRITNEVANLLTASTTTSESDEVSPSHADGLTTVASSSLWNSFDASVYDSTSHKRAQSQNTIEVRRFFEEPKIDRTRDPSQLWKQDEAWFPYLNQIACKYLCIPGSSLPSKRLFSNGGQLVFEIRSRLKPENIDKMVFLNQNL</sequence>
<dbReference type="AlphaFoldDB" id="A0A1X7V2R7"/>
<dbReference type="InterPro" id="IPR052035">
    <property type="entry name" value="ZnF_BED_domain_contain"/>
</dbReference>
<reference evidence="2" key="2">
    <citation type="submission" date="2017-05" db="UniProtKB">
        <authorList>
            <consortium name="EnsemblMetazoa"/>
        </authorList>
    </citation>
    <scope>IDENTIFICATION</scope>
</reference>
<accession>A0A1X7V2R7</accession>
<dbReference type="Pfam" id="PF05699">
    <property type="entry name" value="Dimer_Tnp_hAT"/>
    <property type="match status" value="1"/>
</dbReference>
<dbReference type="KEGG" id="aqu:105312475"/>
<evidence type="ECO:0000313" key="3">
    <source>
        <dbReference type="Proteomes" id="UP000007879"/>
    </source>
</evidence>
<dbReference type="InterPro" id="IPR012337">
    <property type="entry name" value="RNaseH-like_sf"/>
</dbReference>
<proteinExistence type="predicted"/>
<dbReference type="PANTHER" id="PTHR46481:SF9">
    <property type="entry name" value="ZINC FINGER BED DOMAIN-CONTAINING PROTEIN 1-LIKE"/>
    <property type="match status" value="1"/>
</dbReference>
<evidence type="ECO:0000259" key="1">
    <source>
        <dbReference type="Pfam" id="PF05699"/>
    </source>
</evidence>
<dbReference type="Proteomes" id="UP000007879">
    <property type="component" value="Unassembled WGS sequence"/>
</dbReference>